<feature type="compositionally biased region" description="Low complexity" evidence="3">
    <location>
        <begin position="16"/>
        <end position="28"/>
    </location>
</feature>
<accession>A0A8J5UZE8</accession>
<reference evidence="5" key="2">
    <citation type="submission" date="2021-04" db="EMBL/GenBank/DDBJ databases">
        <title>Genome-wide patterns of bracovirus chromosomal integration into multiple host tissues during parasitism.</title>
        <authorList>
            <person name="Chebbi M.A.C."/>
        </authorList>
    </citation>
    <scope>NUCLEOTIDE SEQUENCE</scope>
    <source>
        <tissue evidence="5">Whole body</tissue>
    </source>
</reference>
<name>A0A8J5UZE8_9HYME</name>
<keyword evidence="1" id="KW-0677">Repeat</keyword>
<evidence type="ECO:0000313" key="6">
    <source>
        <dbReference type="Proteomes" id="UP000729913"/>
    </source>
</evidence>
<evidence type="ECO:0000256" key="2">
    <source>
        <dbReference type="PROSITE-ProRule" id="PRU00117"/>
    </source>
</evidence>
<sequence>MKPDNLGFTEHRRPMETMSETSEATTTTAASEYQGFDYNEDITILARQLGIDNLEDLKRERFRVNRRRLEQMLTGEDESLERADVFFEKIMEQTSTMISWPARLKIGAKSKKDPHIKVVGRQEDVQAAKEKIMLILDTRQALRVTMKLDVSYTDHSHIIGKGGLTIKRVMEETGCHIHFPDSNRSNHQEKSNQVSIAGDMEGVEKARTRIRSQISVQMSMEISPQHHSVVLGKQSNNLKLIMQRTSTQIMFPDAGDPNIPSLKKSNVIITGGINNVYLARQHLIGSLPLVVMFDFPEDATPTFDSETISQLMQTQDVFISVRNKPKISAISIVIKGVEKNATRIYEARRQILNLKEPRLHAMIPDTYNIPNASNLFLGIIYVFWCKEATFSNI</sequence>
<comment type="caution">
    <text evidence="5">The sequence shown here is derived from an EMBL/GenBank/DDBJ whole genome shotgun (WGS) entry which is preliminary data.</text>
</comment>
<dbReference type="AlphaFoldDB" id="A0A8J5UZE8"/>
<dbReference type="PANTHER" id="PTHR10627">
    <property type="entry name" value="SCP160"/>
    <property type="match status" value="1"/>
</dbReference>
<dbReference type="Pfam" id="PF22985">
    <property type="entry name" value="KH_BICC1"/>
    <property type="match status" value="1"/>
</dbReference>
<keyword evidence="6" id="KW-1185">Reference proteome</keyword>
<organism evidence="5 6">
    <name type="scientific">Cotesia typhae</name>
    <dbReference type="NCBI Taxonomy" id="2053667"/>
    <lineage>
        <taxon>Eukaryota</taxon>
        <taxon>Metazoa</taxon>
        <taxon>Ecdysozoa</taxon>
        <taxon>Arthropoda</taxon>
        <taxon>Hexapoda</taxon>
        <taxon>Insecta</taxon>
        <taxon>Pterygota</taxon>
        <taxon>Neoptera</taxon>
        <taxon>Endopterygota</taxon>
        <taxon>Hymenoptera</taxon>
        <taxon>Apocrita</taxon>
        <taxon>Ichneumonoidea</taxon>
        <taxon>Braconidae</taxon>
        <taxon>Microgastrinae</taxon>
        <taxon>Cotesia</taxon>
    </lineage>
</organism>
<gene>
    <name evidence="5" type="ORF">G9C98_003233</name>
</gene>
<dbReference type="Pfam" id="PF24234">
    <property type="entry name" value="KH_BICC1_1st"/>
    <property type="match status" value="1"/>
</dbReference>
<feature type="domain" description="K Homology" evidence="4">
    <location>
        <begin position="216"/>
        <end position="288"/>
    </location>
</feature>
<evidence type="ECO:0000313" key="5">
    <source>
        <dbReference type="EMBL" id="KAG8038926.1"/>
    </source>
</evidence>
<dbReference type="GO" id="GO:0005737">
    <property type="term" value="C:cytoplasm"/>
    <property type="evidence" value="ECO:0007669"/>
    <property type="project" value="TreeGrafter"/>
</dbReference>
<evidence type="ECO:0000259" key="4">
    <source>
        <dbReference type="SMART" id="SM00322"/>
    </source>
</evidence>
<proteinExistence type="predicted"/>
<dbReference type="InterPro" id="IPR047549">
    <property type="entry name" value="BICC1_KH-I_rpt1"/>
</dbReference>
<dbReference type="PANTHER" id="PTHR10627:SF69">
    <property type="entry name" value="PROTEIN BICAUDAL C"/>
    <property type="match status" value="1"/>
</dbReference>
<dbReference type="InterPro" id="IPR047554">
    <property type="entry name" value="BICC1_KH-I_rpt2"/>
</dbReference>
<evidence type="ECO:0000256" key="1">
    <source>
        <dbReference type="ARBA" id="ARBA00022737"/>
    </source>
</evidence>
<dbReference type="OrthoDB" id="271862at2759"/>
<feature type="compositionally biased region" description="Basic and acidic residues" evidence="3">
    <location>
        <begin position="1"/>
        <end position="15"/>
    </location>
</feature>
<feature type="domain" description="K Homology" evidence="4">
    <location>
        <begin position="142"/>
        <end position="215"/>
    </location>
</feature>
<dbReference type="InterPro" id="IPR004088">
    <property type="entry name" value="KH_dom_type_1"/>
</dbReference>
<dbReference type="GO" id="GO:0003723">
    <property type="term" value="F:RNA binding"/>
    <property type="evidence" value="ECO:0007669"/>
    <property type="project" value="UniProtKB-UniRule"/>
</dbReference>
<dbReference type="InterPro" id="IPR054727">
    <property type="entry name" value="BICC1_KH"/>
</dbReference>
<evidence type="ECO:0000256" key="3">
    <source>
        <dbReference type="SAM" id="MobiDB-lite"/>
    </source>
</evidence>
<dbReference type="EMBL" id="JAAOIC020000039">
    <property type="protein sequence ID" value="KAG8038926.1"/>
    <property type="molecule type" value="Genomic_DNA"/>
</dbReference>
<dbReference type="InterPro" id="IPR004087">
    <property type="entry name" value="KH_dom"/>
</dbReference>
<protein>
    <recommendedName>
        <fullName evidence="4">K Homology domain-containing protein</fullName>
    </recommendedName>
</protein>
<dbReference type="Proteomes" id="UP000729913">
    <property type="component" value="Unassembled WGS sequence"/>
</dbReference>
<feature type="region of interest" description="Disordered" evidence="3">
    <location>
        <begin position="1"/>
        <end position="28"/>
    </location>
</feature>
<keyword evidence="2" id="KW-0694">RNA-binding</keyword>
<reference evidence="5" key="1">
    <citation type="submission" date="2020-03" db="EMBL/GenBank/DDBJ databases">
        <authorList>
            <person name="Chebbi M.A."/>
            <person name="Drezen J.M."/>
        </authorList>
    </citation>
    <scope>NUCLEOTIDE SEQUENCE</scope>
    <source>
        <tissue evidence="5">Whole body</tissue>
    </source>
</reference>
<dbReference type="Pfam" id="PF00013">
    <property type="entry name" value="KH_1"/>
    <property type="match status" value="2"/>
</dbReference>
<dbReference type="CDD" id="cd22421">
    <property type="entry name" value="KH-I_BICC1_rpt2"/>
    <property type="match status" value="1"/>
</dbReference>
<dbReference type="SMART" id="SM00322">
    <property type="entry name" value="KH"/>
    <property type="match status" value="2"/>
</dbReference>
<dbReference type="PROSITE" id="PS50084">
    <property type="entry name" value="KH_TYPE_1"/>
    <property type="match status" value="2"/>
</dbReference>